<dbReference type="CDD" id="cd06261">
    <property type="entry name" value="TM_PBP2"/>
    <property type="match status" value="1"/>
</dbReference>
<comment type="subcellular location">
    <subcellularLocation>
        <location evidence="1 7">Cell membrane</location>
        <topology evidence="1 7">Multi-pass membrane protein</topology>
    </subcellularLocation>
</comment>
<dbReference type="AlphaFoldDB" id="A0A7W6RSD2"/>
<feature type="transmembrane region" description="Helical" evidence="7">
    <location>
        <begin position="114"/>
        <end position="134"/>
    </location>
</feature>
<evidence type="ECO:0000256" key="7">
    <source>
        <dbReference type="RuleBase" id="RU363032"/>
    </source>
</evidence>
<evidence type="ECO:0000256" key="4">
    <source>
        <dbReference type="ARBA" id="ARBA00022692"/>
    </source>
</evidence>
<protein>
    <submittedName>
        <fullName evidence="9">ABC-type sugar transport system permease subunit</fullName>
    </submittedName>
</protein>
<evidence type="ECO:0000256" key="5">
    <source>
        <dbReference type="ARBA" id="ARBA00022989"/>
    </source>
</evidence>
<comment type="caution">
    <text evidence="9">The sequence shown here is derived from an EMBL/GenBank/DDBJ whole genome shotgun (WGS) entry which is preliminary data.</text>
</comment>
<evidence type="ECO:0000256" key="2">
    <source>
        <dbReference type="ARBA" id="ARBA00022448"/>
    </source>
</evidence>
<dbReference type="RefSeq" id="WP_183928419.1">
    <property type="nucleotide sequence ID" value="NZ_JACIGM010000014.1"/>
</dbReference>
<evidence type="ECO:0000256" key="3">
    <source>
        <dbReference type="ARBA" id="ARBA00022475"/>
    </source>
</evidence>
<dbReference type="Gene3D" id="1.10.3720.10">
    <property type="entry name" value="MetI-like"/>
    <property type="match status" value="1"/>
</dbReference>
<feature type="transmembrane region" description="Helical" evidence="7">
    <location>
        <begin position="180"/>
        <end position="200"/>
    </location>
</feature>
<evidence type="ECO:0000259" key="8">
    <source>
        <dbReference type="PROSITE" id="PS50928"/>
    </source>
</evidence>
<name>A0A7W6RSD2_9HYPH</name>
<keyword evidence="4 7" id="KW-0812">Transmembrane</keyword>
<dbReference type="SUPFAM" id="SSF161098">
    <property type="entry name" value="MetI-like"/>
    <property type="match status" value="1"/>
</dbReference>
<keyword evidence="5 7" id="KW-1133">Transmembrane helix</keyword>
<feature type="domain" description="ABC transmembrane type-1" evidence="8">
    <location>
        <begin position="77"/>
        <end position="291"/>
    </location>
</feature>
<keyword evidence="2 7" id="KW-0813">Transport</keyword>
<dbReference type="GO" id="GO:0005886">
    <property type="term" value="C:plasma membrane"/>
    <property type="evidence" value="ECO:0007669"/>
    <property type="project" value="UniProtKB-SubCell"/>
</dbReference>
<evidence type="ECO:0000256" key="1">
    <source>
        <dbReference type="ARBA" id="ARBA00004651"/>
    </source>
</evidence>
<gene>
    <name evidence="9" type="ORF">GGE12_005531</name>
</gene>
<organism evidence="9 10">
    <name type="scientific">Rhizobium mongolense</name>
    <dbReference type="NCBI Taxonomy" id="57676"/>
    <lineage>
        <taxon>Bacteria</taxon>
        <taxon>Pseudomonadati</taxon>
        <taxon>Pseudomonadota</taxon>
        <taxon>Alphaproteobacteria</taxon>
        <taxon>Hyphomicrobiales</taxon>
        <taxon>Rhizobiaceae</taxon>
        <taxon>Rhizobium/Agrobacterium group</taxon>
        <taxon>Rhizobium</taxon>
    </lineage>
</organism>
<keyword evidence="6 7" id="KW-0472">Membrane</keyword>
<sequence length="301" mass="33295">MERSVATKRRGDPSRVALLLLAPAIMVMVLLLALPVLLSIALSFTDATLSAGALNTTFSGFSNYVELLWDKSVWRAVLNTLYFAVVEVLGVLVLGMLAALLLNNPRSRWSGFRVLLLLPWAIAPVASAVLWKWILHANYGVLNQLLKWIGVIDENVMWLGEGFRALNVIVAVDVWKSTPFITILLLAALQGIPSSLYRAARMDGASAWDRFRYITLPSLRTAIAIAVVLQTIWSLRAFDLIYILTKGGPADGTVVMNFHAYRVTFNFLKFGYGAAIANVLFIATFLLAAVYIRLMKVGEHR</sequence>
<feature type="transmembrane region" description="Helical" evidence="7">
    <location>
        <begin position="16"/>
        <end position="42"/>
    </location>
</feature>
<dbReference type="PANTHER" id="PTHR43005">
    <property type="entry name" value="BLR7065 PROTEIN"/>
    <property type="match status" value="1"/>
</dbReference>
<comment type="similarity">
    <text evidence="7">Belongs to the binding-protein-dependent transport system permease family.</text>
</comment>
<feature type="transmembrane region" description="Helical" evidence="7">
    <location>
        <begin position="81"/>
        <end position="102"/>
    </location>
</feature>
<accession>A0A7W6RSD2</accession>
<dbReference type="PANTHER" id="PTHR43005:SF1">
    <property type="entry name" value="SPERMIDINE_PUTRESCINE TRANSPORT SYSTEM PERMEASE PROTEIN"/>
    <property type="match status" value="1"/>
</dbReference>
<evidence type="ECO:0000313" key="10">
    <source>
        <dbReference type="Proteomes" id="UP000533641"/>
    </source>
</evidence>
<feature type="transmembrane region" description="Helical" evidence="7">
    <location>
        <begin position="270"/>
        <end position="292"/>
    </location>
</feature>
<keyword evidence="9" id="KW-0762">Sugar transport</keyword>
<evidence type="ECO:0000256" key="6">
    <source>
        <dbReference type="ARBA" id="ARBA00023136"/>
    </source>
</evidence>
<dbReference type="EMBL" id="JACIGM010000014">
    <property type="protein sequence ID" value="MBB4277722.1"/>
    <property type="molecule type" value="Genomic_DNA"/>
</dbReference>
<dbReference type="Proteomes" id="UP000533641">
    <property type="component" value="Unassembled WGS sequence"/>
</dbReference>
<reference evidence="9 10" key="1">
    <citation type="submission" date="2020-08" db="EMBL/GenBank/DDBJ databases">
        <title>Genomic Encyclopedia of Type Strains, Phase IV (KMG-V): Genome sequencing to study the core and pangenomes of soil and plant-associated prokaryotes.</title>
        <authorList>
            <person name="Whitman W."/>
        </authorList>
    </citation>
    <scope>NUCLEOTIDE SEQUENCE [LARGE SCALE GENOMIC DNA]</scope>
    <source>
        <strain evidence="9 10">SEMIA 402</strain>
    </source>
</reference>
<dbReference type="GO" id="GO:0055085">
    <property type="term" value="P:transmembrane transport"/>
    <property type="evidence" value="ECO:0007669"/>
    <property type="project" value="InterPro"/>
</dbReference>
<dbReference type="Pfam" id="PF00528">
    <property type="entry name" value="BPD_transp_1"/>
    <property type="match status" value="1"/>
</dbReference>
<feature type="transmembrane region" description="Helical" evidence="7">
    <location>
        <begin position="221"/>
        <end position="244"/>
    </location>
</feature>
<dbReference type="InterPro" id="IPR000515">
    <property type="entry name" value="MetI-like"/>
</dbReference>
<dbReference type="InterPro" id="IPR035906">
    <property type="entry name" value="MetI-like_sf"/>
</dbReference>
<proteinExistence type="inferred from homology"/>
<keyword evidence="3" id="KW-1003">Cell membrane</keyword>
<dbReference type="PROSITE" id="PS50928">
    <property type="entry name" value="ABC_TM1"/>
    <property type="match status" value="1"/>
</dbReference>
<evidence type="ECO:0000313" key="9">
    <source>
        <dbReference type="EMBL" id="MBB4277722.1"/>
    </source>
</evidence>